<comment type="subcellular location">
    <subcellularLocation>
        <location evidence="1">Nucleus</location>
    </subcellularLocation>
</comment>
<feature type="compositionally biased region" description="Polar residues" evidence="6">
    <location>
        <begin position="254"/>
        <end position="265"/>
    </location>
</feature>
<evidence type="ECO:0000256" key="5">
    <source>
        <dbReference type="ARBA" id="ARBA00023242"/>
    </source>
</evidence>
<feature type="region of interest" description="Disordered" evidence="6">
    <location>
        <begin position="247"/>
        <end position="287"/>
    </location>
</feature>
<evidence type="ECO:0000256" key="4">
    <source>
        <dbReference type="ARBA" id="ARBA00022833"/>
    </source>
</evidence>
<keyword evidence="8" id="KW-1185">Reference proteome</keyword>
<keyword evidence="5" id="KW-0539">Nucleus</keyword>
<accession>A0A6A7BVR6</accession>
<gene>
    <name evidence="7" type="ORF">K470DRAFT_271799</name>
</gene>
<keyword evidence="3" id="KW-0863">Zinc-finger</keyword>
<sequence>MLISGAFQEKLHPLKDPFATGPRASSGLLLSRLGRVAAMVRSSLQRRDTYKIACVTKGTDQNLLTLDVSIRWNSTYDLLKRVLEEREVLAAMLRHLRLEGHESSDEDSAKVASVVTALHPFDVATSVSFCVQVCHLVARPQRFPWDRQSRVQAKGREGGPGSSAVLQRYADQAGRVQRQHIVQDVVILGNDAGSDVLVPQKSHWQLGSRRLGGTGLIETEVGIHQLYSVYNSETTNDATATTTATIATATDNTGHGTPTSTPQPQQERRSGGFRGTPRPPRRHTGRT</sequence>
<evidence type="ECO:0000313" key="8">
    <source>
        <dbReference type="Proteomes" id="UP000799421"/>
    </source>
</evidence>
<dbReference type="AlphaFoldDB" id="A0A6A7BVR6"/>
<dbReference type="GO" id="GO:0005634">
    <property type="term" value="C:nucleus"/>
    <property type="evidence" value="ECO:0007669"/>
    <property type="project" value="UniProtKB-SubCell"/>
</dbReference>
<evidence type="ECO:0000256" key="2">
    <source>
        <dbReference type="ARBA" id="ARBA00022723"/>
    </source>
</evidence>
<evidence type="ECO:0000256" key="3">
    <source>
        <dbReference type="ARBA" id="ARBA00022771"/>
    </source>
</evidence>
<reference evidence="7" key="1">
    <citation type="journal article" date="2020" name="Stud. Mycol.">
        <title>101 Dothideomycetes genomes: a test case for predicting lifestyles and emergence of pathogens.</title>
        <authorList>
            <person name="Haridas S."/>
            <person name="Albert R."/>
            <person name="Binder M."/>
            <person name="Bloem J."/>
            <person name="Labutti K."/>
            <person name="Salamov A."/>
            <person name="Andreopoulos B."/>
            <person name="Baker S."/>
            <person name="Barry K."/>
            <person name="Bills G."/>
            <person name="Bluhm B."/>
            <person name="Cannon C."/>
            <person name="Castanera R."/>
            <person name="Culley D."/>
            <person name="Daum C."/>
            <person name="Ezra D."/>
            <person name="Gonzalez J."/>
            <person name="Henrissat B."/>
            <person name="Kuo A."/>
            <person name="Liang C."/>
            <person name="Lipzen A."/>
            <person name="Lutzoni F."/>
            <person name="Magnuson J."/>
            <person name="Mondo S."/>
            <person name="Nolan M."/>
            <person name="Ohm R."/>
            <person name="Pangilinan J."/>
            <person name="Park H.-J."/>
            <person name="Ramirez L."/>
            <person name="Alfaro M."/>
            <person name="Sun H."/>
            <person name="Tritt A."/>
            <person name="Yoshinaga Y."/>
            <person name="Zwiers L.-H."/>
            <person name="Turgeon B."/>
            <person name="Goodwin S."/>
            <person name="Spatafora J."/>
            <person name="Crous P."/>
            <person name="Grigoriev I."/>
        </authorList>
    </citation>
    <scope>NUCLEOTIDE SEQUENCE</scope>
    <source>
        <strain evidence="7">CBS 480.64</strain>
    </source>
</reference>
<dbReference type="PANTHER" id="PTHR46481:SF10">
    <property type="entry name" value="ZINC FINGER BED DOMAIN-CONTAINING PROTEIN 39"/>
    <property type="match status" value="1"/>
</dbReference>
<name>A0A6A7BVR6_9PEZI</name>
<evidence type="ECO:0000313" key="7">
    <source>
        <dbReference type="EMBL" id="KAF2859233.1"/>
    </source>
</evidence>
<dbReference type="GO" id="GO:0008270">
    <property type="term" value="F:zinc ion binding"/>
    <property type="evidence" value="ECO:0007669"/>
    <property type="project" value="UniProtKB-KW"/>
</dbReference>
<dbReference type="EMBL" id="MU005996">
    <property type="protein sequence ID" value="KAF2859233.1"/>
    <property type="molecule type" value="Genomic_DNA"/>
</dbReference>
<dbReference type="PANTHER" id="PTHR46481">
    <property type="entry name" value="ZINC FINGER BED DOMAIN-CONTAINING PROTEIN 4"/>
    <property type="match status" value="1"/>
</dbReference>
<evidence type="ECO:0000256" key="1">
    <source>
        <dbReference type="ARBA" id="ARBA00004123"/>
    </source>
</evidence>
<proteinExistence type="predicted"/>
<protein>
    <submittedName>
        <fullName evidence="7">Uncharacterized protein</fullName>
    </submittedName>
</protein>
<evidence type="ECO:0000256" key="6">
    <source>
        <dbReference type="SAM" id="MobiDB-lite"/>
    </source>
</evidence>
<keyword evidence="2" id="KW-0479">Metal-binding</keyword>
<organism evidence="7 8">
    <name type="scientific">Piedraia hortae CBS 480.64</name>
    <dbReference type="NCBI Taxonomy" id="1314780"/>
    <lineage>
        <taxon>Eukaryota</taxon>
        <taxon>Fungi</taxon>
        <taxon>Dikarya</taxon>
        <taxon>Ascomycota</taxon>
        <taxon>Pezizomycotina</taxon>
        <taxon>Dothideomycetes</taxon>
        <taxon>Dothideomycetidae</taxon>
        <taxon>Capnodiales</taxon>
        <taxon>Piedraiaceae</taxon>
        <taxon>Piedraia</taxon>
    </lineage>
</organism>
<dbReference type="InterPro" id="IPR052035">
    <property type="entry name" value="ZnF_BED_domain_contain"/>
</dbReference>
<dbReference type="Proteomes" id="UP000799421">
    <property type="component" value="Unassembled WGS sequence"/>
</dbReference>
<keyword evidence="4" id="KW-0862">Zinc</keyword>